<organism evidence="2 3">
    <name type="scientific">Ichthyophthirius multifiliis</name>
    <name type="common">White spot disease agent</name>
    <name type="synonym">Ich</name>
    <dbReference type="NCBI Taxonomy" id="5932"/>
    <lineage>
        <taxon>Eukaryota</taxon>
        <taxon>Sar</taxon>
        <taxon>Alveolata</taxon>
        <taxon>Ciliophora</taxon>
        <taxon>Intramacronucleata</taxon>
        <taxon>Oligohymenophorea</taxon>
        <taxon>Hymenostomatida</taxon>
        <taxon>Ophryoglenina</taxon>
        <taxon>Ichthyophthirius</taxon>
    </lineage>
</organism>
<protein>
    <recommendedName>
        <fullName evidence="1">NADP-dependent oxidoreductase domain-containing protein</fullName>
    </recommendedName>
</protein>
<evidence type="ECO:0000313" key="2">
    <source>
        <dbReference type="EMBL" id="EGR29887.1"/>
    </source>
</evidence>
<dbReference type="InterPro" id="IPR036812">
    <property type="entry name" value="NAD(P)_OxRdtase_dom_sf"/>
</dbReference>
<dbReference type="PANTHER" id="PTHR42686">
    <property type="entry name" value="GH17980P-RELATED"/>
    <property type="match status" value="1"/>
</dbReference>
<dbReference type="GeneID" id="14906000"/>
<keyword evidence="3" id="KW-1185">Reference proteome</keyword>
<dbReference type="GO" id="GO:0016491">
    <property type="term" value="F:oxidoreductase activity"/>
    <property type="evidence" value="ECO:0007669"/>
    <property type="project" value="InterPro"/>
</dbReference>
<dbReference type="EMBL" id="GL984095">
    <property type="protein sequence ID" value="EGR29887.1"/>
    <property type="molecule type" value="Genomic_DNA"/>
</dbReference>
<gene>
    <name evidence="2" type="ORF">IMG5_146600</name>
</gene>
<dbReference type="Gene3D" id="3.20.20.100">
    <property type="entry name" value="NADP-dependent oxidoreductase domain"/>
    <property type="match status" value="1"/>
</dbReference>
<dbReference type="Pfam" id="PF00248">
    <property type="entry name" value="Aldo_ket_red"/>
    <property type="match status" value="1"/>
</dbReference>
<dbReference type="SUPFAM" id="SSF51430">
    <property type="entry name" value="NAD(P)-linked oxidoreductase"/>
    <property type="match status" value="1"/>
</dbReference>
<dbReference type="AlphaFoldDB" id="G0QY18"/>
<evidence type="ECO:0000313" key="3">
    <source>
        <dbReference type="Proteomes" id="UP000008983"/>
    </source>
</evidence>
<evidence type="ECO:0000259" key="1">
    <source>
        <dbReference type="Pfam" id="PF00248"/>
    </source>
</evidence>
<dbReference type="CDD" id="cd19099">
    <property type="entry name" value="AKR_unchar"/>
    <property type="match status" value="1"/>
</dbReference>
<dbReference type="Proteomes" id="UP000008983">
    <property type="component" value="Unassembled WGS sequence"/>
</dbReference>
<dbReference type="InterPro" id="IPR023210">
    <property type="entry name" value="NADP_OxRdtase_dom"/>
</dbReference>
<dbReference type="PANTHER" id="PTHR42686:SF1">
    <property type="entry name" value="GH17980P-RELATED"/>
    <property type="match status" value="1"/>
</dbReference>
<dbReference type="GO" id="GO:0005829">
    <property type="term" value="C:cytosol"/>
    <property type="evidence" value="ECO:0007669"/>
    <property type="project" value="TreeGrafter"/>
</dbReference>
<reference evidence="2 3" key="1">
    <citation type="submission" date="2011-07" db="EMBL/GenBank/DDBJ databases">
        <authorList>
            <person name="Coyne R."/>
            <person name="Brami D."/>
            <person name="Johnson J."/>
            <person name="Hostetler J."/>
            <person name="Hannick L."/>
            <person name="Clark T."/>
            <person name="Cassidy-Hanley D."/>
            <person name="Inman J."/>
        </authorList>
    </citation>
    <scope>NUCLEOTIDE SEQUENCE [LARGE SCALE GENOMIC DNA]</scope>
    <source>
        <strain evidence="2 3">G5</strain>
    </source>
</reference>
<dbReference type="OMA" id="AIQLPFN"/>
<dbReference type="eggNOG" id="ENOG502S0PI">
    <property type="taxonomic scope" value="Eukaryota"/>
</dbReference>
<dbReference type="OrthoDB" id="48988at2759"/>
<name>G0QY18_ICHMU</name>
<dbReference type="InParanoid" id="G0QY18"/>
<dbReference type="RefSeq" id="XP_004031123.1">
    <property type="nucleotide sequence ID" value="XM_004031075.1"/>
</dbReference>
<proteinExistence type="predicted"/>
<dbReference type="STRING" id="857967.G0QY18"/>
<dbReference type="InterPro" id="IPR020471">
    <property type="entry name" value="AKR"/>
</dbReference>
<feature type="domain" description="NADP-dependent oxidoreductase" evidence="1">
    <location>
        <begin position="45"/>
        <end position="219"/>
    </location>
</feature>
<accession>G0QY18</accession>
<sequence>MEQQHTSLIKYKLVIQKKNEKQQQKKVDESNFKQPYKIDINLSSIGFGTYQGSPTKENDLQMFNALIDSICTGGVNVIDTSINYRYQKSERTIGAALSYLKSQKQIERDQYFLSSKGGFIPEDYDQKINRQDMIKKLNLSQAEIINNQYSLSKNFLSQSIEMSLNNLGIDTLDLFYLQNSSEQILPVLGREKYFLLLQKAFECLEEKIMQKKINSYGLATWISFRCSSYMEKFYLNLEDIVNLAENVGGKNHGFKFIQLPVIQQIQKYLFYLQIKVNLMMPECFAEKYQIIQNEKGEKQEEYLLKVAKQLQINIITSSPLMNGALINTPLSSQVFECANLGAKHLQFIRSIPSDAICSTLIGQKKNRHVKMNLEVLSYPKINEDKFWLNLAPSLREEQEEEIGAY</sequence>